<feature type="compositionally biased region" description="Polar residues" evidence="1">
    <location>
        <begin position="34"/>
        <end position="46"/>
    </location>
</feature>
<feature type="region of interest" description="Disordered" evidence="1">
    <location>
        <begin position="27"/>
        <end position="46"/>
    </location>
</feature>
<name>A0ABT6CXT9_9MICC</name>
<dbReference type="RefSeq" id="WP_277358383.1">
    <property type="nucleotide sequence ID" value="NZ_JAROKN010000018.1"/>
</dbReference>
<evidence type="ECO:0000313" key="3">
    <source>
        <dbReference type="Proteomes" id="UP001220456"/>
    </source>
</evidence>
<gene>
    <name evidence="2" type="ORF">P4U43_08745</name>
</gene>
<proteinExistence type="predicted"/>
<reference evidence="2 3" key="1">
    <citation type="journal article" date="2023" name="Int. J. Syst. Evol. Microbiol.">
        <title>Arthrobacter vasquezii sp. nov., isolated from a soil sample from Union Glacier, Antarctica.</title>
        <authorList>
            <person name="Valenzuela-Ibaceta F."/>
            <person name="Carrasco V."/>
            <person name="Lagos-Moraga S."/>
            <person name="Dietz-Vargas C."/>
            <person name="Navarro C.A."/>
            <person name="Perez-Donoso J.M."/>
        </authorList>
    </citation>
    <scope>NUCLEOTIDE SEQUENCE [LARGE SCALE GENOMIC DNA]</scope>
    <source>
        <strain evidence="2 3">EH-1B-1</strain>
    </source>
</reference>
<evidence type="ECO:0000313" key="2">
    <source>
        <dbReference type="EMBL" id="MDF9277874.1"/>
    </source>
</evidence>
<organism evidence="2 3">
    <name type="scientific">Arthrobacter vasquezii</name>
    <dbReference type="NCBI Taxonomy" id="2977629"/>
    <lineage>
        <taxon>Bacteria</taxon>
        <taxon>Bacillati</taxon>
        <taxon>Actinomycetota</taxon>
        <taxon>Actinomycetes</taxon>
        <taxon>Micrococcales</taxon>
        <taxon>Micrococcaceae</taxon>
        <taxon>Arthrobacter</taxon>
    </lineage>
</organism>
<comment type="caution">
    <text evidence="2">The sequence shown here is derived from an EMBL/GenBank/DDBJ whole genome shotgun (WGS) entry which is preliminary data.</text>
</comment>
<dbReference type="Proteomes" id="UP001220456">
    <property type="component" value="Unassembled WGS sequence"/>
</dbReference>
<sequence length="46" mass="5163">MIDSSVIFRPTFRGQVIDDRNALAVLSGGRDRPTTMTTRQQETNLP</sequence>
<evidence type="ECO:0000256" key="1">
    <source>
        <dbReference type="SAM" id="MobiDB-lite"/>
    </source>
</evidence>
<keyword evidence="3" id="KW-1185">Reference proteome</keyword>
<protein>
    <submittedName>
        <fullName evidence="2">Uncharacterized protein</fullName>
    </submittedName>
</protein>
<accession>A0ABT6CXT9</accession>
<dbReference type="EMBL" id="JAROKN010000018">
    <property type="protein sequence ID" value="MDF9277874.1"/>
    <property type="molecule type" value="Genomic_DNA"/>
</dbReference>